<feature type="compositionally biased region" description="Polar residues" evidence="2">
    <location>
        <begin position="151"/>
        <end position="178"/>
    </location>
</feature>
<feature type="region of interest" description="Disordered" evidence="2">
    <location>
        <begin position="1559"/>
        <end position="1606"/>
    </location>
</feature>
<dbReference type="OrthoDB" id="10256089at2759"/>
<feature type="compositionally biased region" description="Polar residues" evidence="2">
    <location>
        <begin position="626"/>
        <end position="636"/>
    </location>
</feature>
<feature type="compositionally biased region" description="Polar residues" evidence="2">
    <location>
        <begin position="973"/>
        <end position="999"/>
    </location>
</feature>
<dbReference type="Gene3D" id="1.20.900.10">
    <property type="entry name" value="Dbl homology (DH) domain"/>
    <property type="match status" value="1"/>
</dbReference>
<feature type="compositionally biased region" description="Low complexity" evidence="2">
    <location>
        <begin position="891"/>
        <end position="911"/>
    </location>
</feature>
<dbReference type="PANTHER" id="PTHR22834">
    <property type="entry name" value="NUCLEAR FUSION PROTEIN FUS2"/>
    <property type="match status" value="1"/>
</dbReference>
<gene>
    <name evidence="4" type="ORF">B0T11DRAFT_219054</name>
</gene>
<feature type="compositionally biased region" description="Basic and acidic residues" evidence="2">
    <location>
        <begin position="487"/>
        <end position="500"/>
    </location>
</feature>
<dbReference type="EMBL" id="JAGPXD010000001">
    <property type="protein sequence ID" value="KAH7376032.1"/>
    <property type="molecule type" value="Genomic_DNA"/>
</dbReference>
<keyword evidence="5" id="KW-1185">Reference proteome</keyword>
<feature type="compositionally biased region" description="Polar residues" evidence="2">
    <location>
        <begin position="57"/>
        <end position="66"/>
    </location>
</feature>
<dbReference type="InterPro" id="IPR000219">
    <property type="entry name" value="DH_dom"/>
</dbReference>
<feature type="compositionally biased region" description="Basic and acidic residues" evidence="2">
    <location>
        <begin position="1726"/>
        <end position="1739"/>
    </location>
</feature>
<dbReference type="Gene3D" id="1.20.1270.60">
    <property type="entry name" value="Arfaptin homology (AH) domain/BAR domain"/>
    <property type="match status" value="1"/>
</dbReference>
<feature type="compositionally biased region" description="Polar residues" evidence="2">
    <location>
        <begin position="285"/>
        <end position="298"/>
    </location>
</feature>
<dbReference type="SUPFAM" id="SSF103657">
    <property type="entry name" value="BAR/IMD domain-like"/>
    <property type="match status" value="1"/>
</dbReference>
<feature type="region of interest" description="Disordered" evidence="2">
    <location>
        <begin position="514"/>
        <end position="539"/>
    </location>
</feature>
<feature type="compositionally biased region" description="Polar residues" evidence="2">
    <location>
        <begin position="1695"/>
        <end position="1704"/>
    </location>
</feature>
<dbReference type="SMART" id="SM00325">
    <property type="entry name" value="RhoGEF"/>
    <property type="match status" value="1"/>
</dbReference>
<feature type="compositionally biased region" description="Low complexity" evidence="2">
    <location>
        <begin position="399"/>
        <end position="415"/>
    </location>
</feature>
<dbReference type="CDD" id="cd00160">
    <property type="entry name" value="RhoGEF"/>
    <property type="match status" value="1"/>
</dbReference>
<protein>
    <recommendedName>
        <fullName evidence="3">DH domain-containing protein</fullName>
    </recommendedName>
</protein>
<evidence type="ECO:0000259" key="3">
    <source>
        <dbReference type="PROSITE" id="PS50010"/>
    </source>
</evidence>
<feature type="region of interest" description="Disordered" evidence="2">
    <location>
        <begin position="1138"/>
        <end position="1167"/>
    </location>
</feature>
<feature type="compositionally biased region" description="Polar residues" evidence="2">
    <location>
        <begin position="312"/>
        <end position="324"/>
    </location>
</feature>
<feature type="compositionally biased region" description="Basic and acidic residues" evidence="2">
    <location>
        <begin position="122"/>
        <end position="131"/>
    </location>
</feature>
<feature type="compositionally biased region" description="Basic and acidic residues" evidence="2">
    <location>
        <begin position="70"/>
        <end position="79"/>
    </location>
</feature>
<feature type="compositionally biased region" description="Basic and acidic residues" evidence="2">
    <location>
        <begin position="760"/>
        <end position="790"/>
    </location>
</feature>
<feature type="region of interest" description="Disordered" evidence="2">
    <location>
        <begin position="558"/>
        <end position="1063"/>
    </location>
</feature>
<feature type="compositionally biased region" description="Pro residues" evidence="2">
    <location>
        <begin position="682"/>
        <end position="691"/>
    </location>
</feature>
<dbReference type="GO" id="GO:0005085">
    <property type="term" value="F:guanyl-nucleotide exchange factor activity"/>
    <property type="evidence" value="ECO:0007669"/>
    <property type="project" value="UniProtKB-KW"/>
</dbReference>
<feature type="compositionally biased region" description="Polar residues" evidence="2">
    <location>
        <begin position="1674"/>
        <end position="1687"/>
    </location>
</feature>
<dbReference type="InterPro" id="IPR004148">
    <property type="entry name" value="BAR_dom"/>
</dbReference>
<feature type="compositionally biased region" description="Polar residues" evidence="2">
    <location>
        <begin position="360"/>
        <end position="371"/>
    </location>
</feature>
<reference evidence="4" key="1">
    <citation type="journal article" date="2021" name="Nat. Commun.">
        <title>Genetic determinants of endophytism in the Arabidopsis root mycobiome.</title>
        <authorList>
            <person name="Mesny F."/>
            <person name="Miyauchi S."/>
            <person name="Thiergart T."/>
            <person name="Pickel B."/>
            <person name="Atanasova L."/>
            <person name="Karlsson M."/>
            <person name="Huettel B."/>
            <person name="Barry K.W."/>
            <person name="Haridas S."/>
            <person name="Chen C."/>
            <person name="Bauer D."/>
            <person name="Andreopoulos W."/>
            <person name="Pangilinan J."/>
            <person name="LaButti K."/>
            <person name="Riley R."/>
            <person name="Lipzen A."/>
            <person name="Clum A."/>
            <person name="Drula E."/>
            <person name="Henrissat B."/>
            <person name="Kohler A."/>
            <person name="Grigoriev I.V."/>
            <person name="Martin F.M."/>
            <person name="Hacquard S."/>
        </authorList>
    </citation>
    <scope>NUCLEOTIDE SEQUENCE</scope>
    <source>
        <strain evidence="4">MPI-CAGE-AT-0016</strain>
    </source>
</reference>
<feature type="compositionally biased region" description="Polar residues" evidence="2">
    <location>
        <begin position="93"/>
        <end position="116"/>
    </location>
</feature>
<feature type="compositionally biased region" description="Polar residues" evidence="2">
    <location>
        <begin position="735"/>
        <end position="747"/>
    </location>
</feature>
<name>A0A8K0TRK1_9PEZI</name>
<feature type="region of interest" description="Disordered" evidence="2">
    <location>
        <begin position="285"/>
        <end position="500"/>
    </location>
</feature>
<sequence length="1814" mass="198357">MATSSTAASRAREQSALQSYGNATGPKHPLAPADPRNGARTTNRSVSAPIDRHDTTTKLSRANRQPSVKDLTKRFDEHATTAVPRLPVRTGIPTRQNRPATNGDRSSPVTATNTSYGALRNSADRNLHADSSRSASGTRAYQRPRYFAEDQASNNPQSFASRISKPRNSVSTSKSMTQLAPDISPVPPHIPSFSPVAPSPAGHGLLFGEIRPEQGDHQVAGHGIGRSSARPRRTSESSVHPGRQVLHQRTLSDPEMLEPSSPSDWYRAESKIHPGQLVYQSLHIVNSPSGHEPSSQVTGADGSSRKHALGTTDRQQGPTITSRLPLSVRKLASPSPSTISSPSGGNSRANSPSDMKAIASNGQASNANTIRAKTPTRRAPAPRGLVTPNDGSHLNPHTAAPAPKLSPPLRSSRPRQSVAAATTTSSRLRMTEGTKSPRSSASRNASKAPEPTGRRKIAVGPIDFEQRREHIRLAYSKSIRNSQAQKAQREASEKRKRELEAALRAKSAALAAARARTEAAARASPSPSTTKAETSTEPLRKSIVPRIDTDVPAVTAAAKDSPTLGIPGSFPDATPLVGSDDPPPSALSIATEVTEFDDEAQTSAPVPPELDGPVHGLGVQMPGTMPDQTPEQTESPSYFPGPDLDNQGDPHSGVGDGDGDGNPTATDDRVSIQISLDQTPPESSPPLPPQPELSNGDSVESLTPSGYSDEYEPLPYASPSLETTVRILRRESDQDTTQQQPSLSSSMYDYEDPEYQVQLDRSDARAIRRYTGQDDSRRSGSRPRHGENGKSDGGFIIDRARRDYLSPHRLSAGDSDSENQLRGYGSQGQTPDTSHSLVVPHLPSPANRNSQHSTWTDFSIDSNNGSDWGTGSRNFMDDDTLPPTNPRLAIGSQSYPSQSGSSSERQSGLFSADMSLGGFGDGTASTHGTDSHLPELDGAGGFSTPYAPRQTGRIDGHDVPLPDYEPPPVPTPYATSISESYRPPSSTYQPDTRPGSTLVGSRRESEDSAAAPLTLPSADHLPTEAREASLGGQTAVDSDQKSLPTAGSSVDLDAAGKKERHRLQQRRNVIKELVDTEMVFVRDMNIVEEIYKGTAEACPKLDDKTIKLIFRNVDEIVMFHTKFCARLKEAVVAVYAPQGRRDDSSSKSESTSPVPLPQHSDPSDAKDRSVLIGPLFEQYMEKMKMAHEGFLRNSDHAAKRLIQIQQDPTVMVWLNECHEVAKDLTAAWDLDSLLIKPMQRITKYPNLIVTLLQHTPQDHPDRASLVSAKDVLETAIIDINKTKKNFELVGQIVGRKRKESDVKAGFARAFGKRVDKLQTPSTRIAEDAVYSKLHEKFGDDYLRLQVVLRDVEFYTRQISAYVHEFLKYLSSMELVMRLQPGSYPELESKWVQFNVSMRDIEKVALDQHLAQVRKHVIEPFEHVIKAYGNPSLAMKKRVKRRLDYERAEHLRRGGKTLDPKLKELVEQYDALNETLKKELPQLSALTEKLGVICLGNFVNIQASWWAMWKDKVKFVLGDSTPTPELAEIMSTFQRDFKFAQEQVLSIGLLNPTYRGRASQSTITTRASTDDGARVRTRPPELSPRVRGRSVNNDMAPVLPTPDFARRNSGQFTLSPSTSMPSPHQYYYRDYYAGYGGLRAPGGPSSGVDTPATGEASPTTRTGGPILPRPESGRSFDSSIGPRQSSEQPYRHARESTTSAYSSGYTVPEPRRYSGLFQSALPMDNEDSQRPSRASSRERPAGNDYNVLWLAASLFEFNIETTKHEAGYAYLTYQAGEIFDVVAEKGELWLAKNQDDPREQVGWIWSKHFAKLADS</sequence>
<comment type="caution">
    <text evidence="4">The sequence shown here is derived from an EMBL/GenBank/DDBJ whole genome shotgun (WGS) entry which is preliminary data.</text>
</comment>
<feature type="compositionally biased region" description="Polar residues" evidence="2">
    <location>
        <begin position="419"/>
        <end position="445"/>
    </location>
</feature>
<proteinExistence type="predicted"/>
<dbReference type="Pfam" id="PF03114">
    <property type="entry name" value="BAR"/>
    <property type="match status" value="1"/>
</dbReference>
<feature type="region of interest" description="Disordered" evidence="2">
    <location>
        <begin position="1641"/>
        <end position="1739"/>
    </location>
</feature>
<dbReference type="InterPro" id="IPR051492">
    <property type="entry name" value="Dynamin-Rho_GEF"/>
</dbReference>
<dbReference type="CDD" id="cd07589">
    <property type="entry name" value="BAR_DNMBP"/>
    <property type="match status" value="1"/>
</dbReference>
<keyword evidence="1" id="KW-0344">Guanine-nucleotide releasing factor</keyword>
<dbReference type="InterPro" id="IPR027267">
    <property type="entry name" value="AH/BAR_dom_sf"/>
</dbReference>
<dbReference type="GO" id="GO:0032955">
    <property type="term" value="P:regulation of division septum assembly"/>
    <property type="evidence" value="ECO:0007669"/>
    <property type="project" value="TreeGrafter"/>
</dbReference>
<feature type="compositionally biased region" description="Polar residues" evidence="2">
    <location>
        <begin position="344"/>
        <end position="353"/>
    </location>
</feature>
<feature type="compositionally biased region" description="Polar residues" evidence="2">
    <location>
        <begin position="846"/>
        <end position="873"/>
    </location>
</feature>
<evidence type="ECO:0000313" key="5">
    <source>
        <dbReference type="Proteomes" id="UP000813385"/>
    </source>
</evidence>
<dbReference type="InterPro" id="IPR035899">
    <property type="entry name" value="DBL_dom_sf"/>
</dbReference>
<feature type="compositionally biased region" description="Low complexity" evidence="2">
    <location>
        <begin position="333"/>
        <end position="343"/>
    </location>
</feature>
<dbReference type="SUPFAM" id="SSF48065">
    <property type="entry name" value="DBL homology domain (DH-domain)"/>
    <property type="match status" value="1"/>
</dbReference>
<organism evidence="4 5">
    <name type="scientific">Plectosphaerella cucumerina</name>
    <dbReference type="NCBI Taxonomy" id="40658"/>
    <lineage>
        <taxon>Eukaryota</taxon>
        <taxon>Fungi</taxon>
        <taxon>Dikarya</taxon>
        <taxon>Ascomycota</taxon>
        <taxon>Pezizomycotina</taxon>
        <taxon>Sordariomycetes</taxon>
        <taxon>Hypocreomycetidae</taxon>
        <taxon>Glomerellales</taxon>
        <taxon>Plectosphaerellaceae</taxon>
        <taxon>Plectosphaerella</taxon>
    </lineage>
</organism>
<evidence type="ECO:0000313" key="4">
    <source>
        <dbReference type="EMBL" id="KAH7376032.1"/>
    </source>
</evidence>
<dbReference type="Pfam" id="PF00621">
    <property type="entry name" value="RhoGEF"/>
    <property type="match status" value="1"/>
</dbReference>
<dbReference type="PANTHER" id="PTHR22834:SF20">
    <property type="entry name" value="SH3 DOMAIN-CONTAINING PROTEIN"/>
    <property type="match status" value="1"/>
</dbReference>
<evidence type="ECO:0000256" key="1">
    <source>
        <dbReference type="ARBA" id="ARBA00022658"/>
    </source>
</evidence>
<dbReference type="PROSITE" id="PS50010">
    <property type="entry name" value="DH_2"/>
    <property type="match status" value="1"/>
</dbReference>
<dbReference type="Proteomes" id="UP000813385">
    <property type="component" value="Unassembled WGS sequence"/>
</dbReference>
<feature type="compositionally biased region" description="Polar residues" evidence="2">
    <location>
        <begin position="695"/>
        <end position="706"/>
    </location>
</feature>
<evidence type="ECO:0000256" key="2">
    <source>
        <dbReference type="SAM" id="MobiDB-lite"/>
    </source>
</evidence>
<feature type="compositionally biased region" description="Polar residues" evidence="2">
    <location>
        <begin position="827"/>
        <end position="836"/>
    </location>
</feature>
<dbReference type="GO" id="GO:0031991">
    <property type="term" value="P:regulation of actomyosin contractile ring contraction"/>
    <property type="evidence" value="ECO:0007669"/>
    <property type="project" value="TreeGrafter"/>
</dbReference>
<accession>A0A8K0TRK1</accession>
<feature type="domain" description="DH" evidence="3">
    <location>
        <begin position="1065"/>
        <end position="1282"/>
    </location>
</feature>
<feature type="compositionally biased region" description="Polar residues" evidence="2">
    <location>
        <begin position="1031"/>
        <end position="1048"/>
    </location>
</feature>
<feature type="region of interest" description="Disordered" evidence="2">
    <location>
        <begin position="216"/>
        <end position="267"/>
    </location>
</feature>
<feature type="region of interest" description="Disordered" evidence="2">
    <location>
        <begin position="1"/>
        <end position="197"/>
    </location>
</feature>
<feature type="compositionally biased region" description="Low complexity" evidence="2">
    <location>
        <begin position="514"/>
        <end position="532"/>
    </location>
</feature>
<dbReference type="GO" id="GO:0005737">
    <property type="term" value="C:cytoplasm"/>
    <property type="evidence" value="ECO:0007669"/>
    <property type="project" value="InterPro"/>
</dbReference>